<keyword evidence="9" id="KW-0961">Cell wall biogenesis/degradation</keyword>
<name>A0ABW1AKU2_9RHOO</name>
<keyword evidence="8" id="KW-0482">Metalloprotease</keyword>
<dbReference type="PANTHER" id="PTHR37425">
    <property type="match status" value="1"/>
</dbReference>
<evidence type="ECO:0000256" key="7">
    <source>
        <dbReference type="ARBA" id="ARBA00022833"/>
    </source>
</evidence>
<comment type="pathway">
    <text evidence="2">Cell wall biogenesis; cell wall polysaccharide biosynthesis.</text>
</comment>
<dbReference type="InterPro" id="IPR009045">
    <property type="entry name" value="Zn_M74/Hedgehog-like"/>
</dbReference>
<evidence type="ECO:0000256" key="9">
    <source>
        <dbReference type="ARBA" id="ARBA00023316"/>
    </source>
</evidence>
<evidence type="ECO:0000256" key="6">
    <source>
        <dbReference type="ARBA" id="ARBA00022801"/>
    </source>
</evidence>
<comment type="cofactor">
    <cofactor evidence="1">
        <name>Zn(2+)</name>
        <dbReference type="ChEBI" id="CHEBI:29105"/>
    </cofactor>
</comment>
<evidence type="ECO:0000256" key="5">
    <source>
        <dbReference type="ARBA" id="ARBA00022729"/>
    </source>
</evidence>
<reference evidence="14" key="1">
    <citation type="journal article" date="2019" name="Int. J. Syst. Evol. Microbiol.">
        <title>The Global Catalogue of Microorganisms (GCM) 10K type strain sequencing project: providing services to taxonomists for standard genome sequencing and annotation.</title>
        <authorList>
            <consortium name="The Broad Institute Genomics Platform"/>
            <consortium name="The Broad Institute Genome Sequencing Center for Infectious Disease"/>
            <person name="Wu L."/>
            <person name="Ma J."/>
        </authorList>
    </citation>
    <scope>NUCLEOTIDE SEQUENCE [LARGE SCALE GENOMIC DNA]</scope>
    <source>
        <strain evidence="14">SHR3</strain>
    </source>
</reference>
<keyword evidence="3" id="KW-0645">Protease</keyword>
<keyword evidence="4" id="KW-0479">Metal-binding</keyword>
<keyword evidence="7" id="KW-0862">Zinc</keyword>
<evidence type="ECO:0000256" key="10">
    <source>
        <dbReference type="ARBA" id="ARBA00093448"/>
    </source>
</evidence>
<evidence type="ECO:0000256" key="3">
    <source>
        <dbReference type="ARBA" id="ARBA00022670"/>
    </source>
</evidence>
<organism evidence="13 14">
    <name type="scientific">Thauera sinica</name>
    <dbReference type="NCBI Taxonomy" id="2665146"/>
    <lineage>
        <taxon>Bacteria</taxon>
        <taxon>Pseudomonadati</taxon>
        <taxon>Pseudomonadota</taxon>
        <taxon>Betaproteobacteria</taxon>
        <taxon>Rhodocyclales</taxon>
        <taxon>Zoogloeaceae</taxon>
        <taxon>Thauera</taxon>
    </lineage>
</organism>
<keyword evidence="6" id="KW-0378">Hydrolase</keyword>
<dbReference type="Gene3D" id="3.30.1380.10">
    <property type="match status" value="1"/>
</dbReference>
<dbReference type="SUPFAM" id="SSF55166">
    <property type="entry name" value="Hedgehog/DD-peptidase"/>
    <property type="match status" value="1"/>
</dbReference>
<keyword evidence="5 12" id="KW-0732">Signal</keyword>
<evidence type="ECO:0000313" key="14">
    <source>
        <dbReference type="Proteomes" id="UP001595974"/>
    </source>
</evidence>
<protein>
    <recommendedName>
        <fullName evidence="11">Murein endopeptidase K</fullName>
    </recommendedName>
</protein>
<evidence type="ECO:0000313" key="13">
    <source>
        <dbReference type="EMBL" id="MFC5767800.1"/>
    </source>
</evidence>
<comment type="similarity">
    <text evidence="10">Belongs to the peptidase M15 family.</text>
</comment>
<gene>
    <name evidence="13" type="ORF">ACFPTN_00280</name>
</gene>
<sequence>MRNHTPCHILRRRRLMLKGFVAAPLGLRFATARAAGGKAPERELSFRHTHTDERLEIVYHDGRGYLPPALQRIDRLLRDFRTGEVQAMDPQLFDILHALRITLGGGTFEIISAYRSPATNDMLRKTGGGGVAKRSLHMDGRAIDVRLPGVPTTSLRDAAIGLGLGGVGYYPESDFVHIDTGAVRAWGPRTA</sequence>
<dbReference type="EMBL" id="JBHSOG010000002">
    <property type="protein sequence ID" value="MFC5767800.1"/>
    <property type="molecule type" value="Genomic_DNA"/>
</dbReference>
<keyword evidence="14" id="KW-1185">Reference proteome</keyword>
<dbReference type="Pfam" id="PF05951">
    <property type="entry name" value="Peptidase_M15_2"/>
    <property type="match status" value="1"/>
</dbReference>
<dbReference type="PANTHER" id="PTHR37425:SF1">
    <property type="entry name" value="OUTER MEMBRANE PROTEIN"/>
    <property type="match status" value="1"/>
</dbReference>
<evidence type="ECO:0000256" key="2">
    <source>
        <dbReference type="ARBA" id="ARBA00004776"/>
    </source>
</evidence>
<evidence type="ECO:0000256" key="4">
    <source>
        <dbReference type="ARBA" id="ARBA00022723"/>
    </source>
</evidence>
<dbReference type="Proteomes" id="UP001595974">
    <property type="component" value="Unassembled WGS sequence"/>
</dbReference>
<accession>A0ABW1AKU2</accession>
<proteinExistence type="inferred from homology"/>
<evidence type="ECO:0000256" key="1">
    <source>
        <dbReference type="ARBA" id="ARBA00001947"/>
    </source>
</evidence>
<evidence type="ECO:0000256" key="11">
    <source>
        <dbReference type="ARBA" id="ARBA00093666"/>
    </source>
</evidence>
<feature type="chain" id="PRO_5046714122" description="Murein endopeptidase K" evidence="12">
    <location>
        <begin position="35"/>
        <end position="191"/>
    </location>
</feature>
<dbReference type="RefSeq" id="WP_385960769.1">
    <property type="nucleotide sequence ID" value="NZ_JBHSOG010000002.1"/>
</dbReference>
<evidence type="ECO:0000256" key="8">
    <source>
        <dbReference type="ARBA" id="ARBA00023049"/>
    </source>
</evidence>
<comment type="caution">
    <text evidence="13">The sequence shown here is derived from an EMBL/GenBank/DDBJ whole genome shotgun (WGS) entry which is preliminary data.</text>
</comment>
<feature type="signal peptide" evidence="12">
    <location>
        <begin position="1"/>
        <end position="34"/>
    </location>
</feature>
<dbReference type="InterPro" id="IPR010275">
    <property type="entry name" value="MepK"/>
</dbReference>
<evidence type="ECO:0000256" key="12">
    <source>
        <dbReference type="SAM" id="SignalP"/>
    </source>
</evidence>